<feature type="compositionally biased region" description="Low complexity" evidence="1">
    <location>
        <begin position="134"/>
        <end position="143"/>
    </location>
</feature>
<keyword evidence="3" id="KW-1185">Reference proteome</keyword>
<dbReference type="EMBL" id="AZBU02000008">
    <property type="protein sequence ID" value="TKR68667.1"/>
    <property type="molecule type" value="Genomic_DNA"/>
</dbReference>
<proteinExistence type="predicted"/>
<name>A0A4U5MHA6_STECR</name>
<feature type="region of interest" description="Disordered" evidence="1">
    <location>
        <begin position="134"/>
        <end position="153"/>
    </location>
</feature>
<evidence type="ECO:0000256" key="1">
    <source>
        <dbReference type="SAM" id="MobiDB-lite"/>
    </source>
</evidence>
<dbReference type="AlphaFoldDB" id="A0A4U5MHA6"/>
<accession>A0A4U5MHA6</accession>
<dbReference type="Gene3D" id="2.20.25.240">
    <property type="match status" value="2"/>
</dbReference>
<evidence type="ECO:0000313" key="2">
    <source>
        <dbReference type="EMBL" id="TKR68667.1"/>
    </source>
</evidence>
<reference evidence="2 3" key="1">
    <citation type="journal article" date="2015" name="Genome Biol.">
        <title>Comparative genomics of Steinernema reveals deeply conserved gene regulatory networks.</title>
        <authorList>
            <person name="Dillman A.R."/>
            <person name="Macchietto M."/>
            <person name="Porter C.F."/>
            <person name="Rogers A."/>
            <person name="Williams B."/>
            <person name="Antoshechkin I."/>
            <person name="Lee M.M."/>
            <person name="Goodwin Z."/>
            <person name="Lu X."/>
            <person name="Lewis E.E."/>
            <person name="Goodrich-Blair H."/>
            <person name="Stock S.P."/>
            <person name="Adams B.J."/>
            <person name="Sternberg P.W."/>
            <person name="Mortazavi A."/>
        </authorList>
    </citation>
    <scope>NUCLEOTIDE SEQUENCE [LARGE SCALE GENOMIC DNA]</scope>
    <source>
        <strain evidence="2 3">ALL</strain>
    </source>
</reference>
<organism evidence="2 3">
    <name type="scientific">Steinernema carpocapsae</name>
    <name type="common">Entomopathogenic nematode</name>
    <dbReference type="NCBI Taxonomy" id="34508"/>
    <lineage>
        <taxon>Eukaryota</taxon>
        <taxon>Metazoa</taxon>
        <taxon>Ecdysozoa</taxon>
        <taxon>Nematoda</taxon>
        <taxon>Chromadorea</taxon>
        <taxon>Rhabditida</taxon>
        <taxon>Tylenchina</taxon>
        <taxon>Panagrolaimomorpha</taxon>
        <taxon>Strongyloidoidea</taxon>
        <taxon>Steinernematidae</taxon>
        <taxon>Steinernema</taxon>
    </lineage>
</organism>
<gene>
    <name evidence="2" type="ORF">L596_030916</name>
</gene>
<reference evidence="2 3" key="2">
    <citation type="journal article" date="2019" name="G3 (Bethesda)">
        <title>Hybrid Assembly of the Genome of the Entomopathogenic Nematode Steinernema carpocapsae Identifies the X-Chromosome.</title>
        <authorList>
            <person name="Serra L."/>
            <person name="Macchietto M."/>
            <person name="Macias-Munoz A."/>
            <person name="McGill C.J."/>
            <person name="Rodriguez I.M."/>
            <person name="Rodriguez B."/>
            <person name="Murad R."/>
            <person name="Mortazavi A."/>
        </authorList>
    </citation>
    <scope>NUCLEOTIDE SEQUENCE [LARGE SCALE GENOMIC DNA]</scope>
    <source>
        <strain evidence="2 3">ALL</strain>
    </source>
</reference>
<comment type="caution">
    <text evidence="2">The sequence shown here is derived from an EMBL/GenBank/DDBJ whole genome shotgun (WGS) entry which is preliminary data.</text>
</comment>
<evidence type="ECO:0000313" key="3">
    <source>
        <dbReference type="Proteomes" id="UP000298663"/>
    </source>
</evidence>
<sequence length="402" mass="45390">MSAESVASVSSISTISASIENVANPTDPIQFTEASSQRNRTSDRVGHGVMMADGFSYRRQRPLKTHPGYTTYRCINKNCNARARINDATHRGELLGNHIHNPDYASEQKRLSKDHRELQARTVALLTGQPSVVRSKPVRSVRSPKAENQMAQNSDRIKAEAYFKRRTPADNILFTEASSQRNRISGLVGHGVMMANGFAYRYQRPLKTHTEYTAYRCIKKDCSARARINDVNCLGEVIAAHNHEPDFESEQKRLTKDQQELQARTVALLAENKTASQDVVRSTRFLQTSLEESSKVINGALKPDDSFLAFIKREVLFEQSIPLKFIEASSQRNRTSDRVGHGVMMADGYSYRCERPLKTHPGFTSYRCVKKDCSARARINDTTHEGKRQVSIIMAQIQPRNR</sequence>
<dbReference type="Proteomes" id="UP000298663">
    <property type="component" value="Unassembled WGS sequence"/>
</dbReference>
<evidence type="ECO:0008006" key="4">
    <source>
        <dbReference type="Google" id="ProtNLM"/>
    </source>
</evidence>
<protein>
    <recommendedName>
        <fullName evidence="4">FLYWCH-type domain-containing protein</fullName>
    </recommendedName>
</protein>